<proteinExistence type="predicted"/>
<sequence>MSTSAYRPHAPAKRPGGRPLTAPQYRVLVHRKFFRHYEQLADRVGIQQAQQFWDHVSQEPGKPPAVGQTTILKGKAGKPQGTGWSRTVHYEVSSYARIDYQYNDEYQTSPEGDAHAVVAILTINYSSH</sequence>
<organism evidence="2 3">
    <name type="scientific">Streptosporangium oxazolinicum</name>
    <dbReference type="NCBI Taxonomy" id="909287"/>
    <lineage>
        <taxon>Bacteria</taxon>
        <taxon>Bacillati</taxon>
        <taxon>Actinomycetota</taxon>
        <taxon>Actinomycetes</taxon>
        <taxon>Streptosporangiales</taxon>
        <taxon>Streptosporangiaceae</taxon>
        <taxon>Streptosporangium</taxon>
    </lineage>
</organism>
<dbReference type="Proteomes" id="UP001501251">
    <property type="component" value="Unassembled WGS sequence"/>
</dbReference>
<gene>
    <name evidence="2" type="ORF">GCM10022252_02650</name>
</gene>
<feature type="region of interest" description="Disordered" evidence="1">
    <location>
        <begin position="1"/>
        <end position="20"/>
    </location>
</feature>
<protein>
    <submittedName>
        <fullName evidence="2">Uncharacterized protein</fullName>
    </submittedName>
</protein>
<comment type="caution">
    <text evidence="2">The sequence shown here is derived from an EMBL/GenBank/DDBJ whole genome shotgun (WGS) entry which is preliminary data.</text>
</comment>
<name>A0ABP8A9D7_9ACTN</name>
<evidence type="ECO:0000313" key="3">
    <source>
        <dbReference type="Proteomes" id="UP001501251"/>
    </source>
</evidence>
<evidence type="ECO:0000256" key="1">
    <source>
        <dbReference type="SAM" id="MobiDB-lite"/>
    </source>
</evidence>
<evidence type="ECO:0000313" key="2">
    <source>
        <dbReference type="EMBL" id="GAA4180178.1"/>
    </source>
</evidence>
<keyword evidence="3" id="KW-1185">Reference proteome</keyword>
<accession>A0ABP8A9D7</accession>
<dbReference type="EMBL" id="BAABAQ010000001">
    <property type="protein sequence ID" value="GAA4180178.1"/>
    <property type="molecule type" value="Genomic_DNA"/>
</dbReference>
<reference evidence="3" key="1">
    <citation type="journal article" date="2019" name="Int. J. Syst. Evol. Microbiol.">
        <title>The Global Catalogue of Microorganisms (GCM) 10K type strain sequencing project: providing services to taxonomists for standard genome sequencing and annotation.</title>
        <authorList>
            <consortium name="The Broad Institute Genomics Platform"/>
            <consortium name="The Broad Institute Genome Sequencing Center for Infectious Disease"/>
            <person name="Wu L."/>
            <person name="Ma J."/>
        </authorList>
    </citation>
    <scope>NUCLEOTIDE SEQUENCE [LARGE SCALE GENOMIC DNA]</scope>
    <source>
        <strain evidence="3">JCM 17388</strain>
    </source>
</reference>